<sequence length="1588" mass="180601">MALQEKVVRLSHQQLKELAKKYEHIDSDDADAHFGHGKKIDKSKKNKKPEREIYQPGHRLRNQRMPNSLEDTEDTRNIQDRDSPEDHSKHELSQQDDFKKDQSVQEVQSKMQDLELMSQVLTSGDEHSEPDMSSGVKQGRRKQKRPDQQIYRPRIVQQHAETLGEKEDYKVVENMDVNEIQANQKHTPAEEPGRRPENCLARNVQDDMPPPSDDHGGDLGRFARAPRQMARSHRPGRGKDAHVQKSHSLDWEDGCSFDDDPTVSGSNVNECGWGTDYGKDEEVGHENMETKRGRRKRRERRSSGQKHCDNRRTALPKQHSHGDRHPGKPETSKCEDYHNPIRNTVIPDQQPKITSDDNIAQSINKGMFQGMVFTNSRMSDDCLDSTNHNINVEVPQARQQKLAQDQRKSTEKAKGRELTYQSHSNGVSDSEKDSVMPTPGADDSKDLTWNEQVEVAEVEERRRLTAVIESRERKMTGQRKGHDSRSRGARKDNDRQSDLDDGRNRAKHNSREQNQHKSDKNKAVKDHGKKNISLKVTFASGKEQRKVVIPEHEKSSSEEKELEGSMTECSVNGPSKVGRGGLIKLPMSAIMDDSVMQHSMQGNVSSVSQHHHHRGAGQHHRGRGRGQGRGAGHRALYDPKNPNKPVPVSSASQSLHFFDPADQAQNSPPTHPVPYFPDQFSCNYASGEYSNIVPNYHEYNCPGPQPAPYYGMPPAGIQPIPVLPPFYDRNAIRHDECGRELYERSFERICVGAHITPANKSKAISLLKEIQPLDNKLANLIARGGCHAESLAKMNVLRNEIAVRFEQVILLDPEECNRQNLDQLLWKCVYYQVIELLRKQFAEREDGALKDFLHEVLEEGSVFYEKLLKKLESTYTFTVESFVDPNIPPPENLNKATKFAVYCAQKAMIALGDIARYKEQVNQTSNYGKARNWYMKAQQIAPKNGRPYNQLAILALYTRRKLDAVYYYMRSLAASNPFITARESLMSLFDEARKRAEVSEKKHIKEIGDRKKQQKQTSLRQKVGKHCHRVEVWISPDGSTYQDEIHPGDDELGDLMKISAVELNKRFILSFLNVHGKLFTKIGMETFPEVSSQMLHEFKALLKHTPSPIGTSRLLQLVTINMFAIENTLPQDTSTIEENCRSLHQEYAIQLALDMFGLIAERCTQLLQAHLQSGDCQILSEDLHCLFPSVKLCGDWMECHTEYWNPPPVPRDPELGPTIDVWSVIAGLFNVLKEVDISHVKLYNCKKEGCDPIVLHEDRFSAGFTPLLHLPDTIMYVHSTVDKDIARDCLRVQKVYTFCEYLCGIEHPLLSFDGTSKQYISIAPVSTLTESESQLAGLVVEDDVIIESDSDEERSEFDASFGSNGDESHIKALRARKEELEKKMAEKEKREQTIKAVLDDTGQQNRLIEIEVRPLMLVPDTNCFIDHLDGIKCLLSSKKYTIVVPLVVINELDGLAKGSKEGQYDTMEHAEMVYRGAQETLQFLESEFDNRNSHLKALTSKGSVLDTITYRVEETTDEGNNDDLILSCCLHYCQDKARDFMPKSLSEPIKLCRVVVLLTDDRNLRLKAHTRNVPVKDLPSFMRWAKIG</sequence>
<dbReference type="Pfam" id="PF13638">
    <property type="entry name" value="PIN_4"/>
    <property type="match status" value="1"/>
</dbReference>
<comment type="caution">
    <text evidence="9">The sequence shown here is derived from an EMBL/GenBank/DDBJ whole genome shotgun (WGS) entry which is preliminary data.</text>
</comment>
<feature type="compositionally biased region" description="Basic and acidic residues" evidence="7">
    <location>
        <begin position="277"/>
        <end position="291"/>
    </location>
</feature>
<keyword evidence="10" id="KW-1185">Reference proteome</keyword>
<reference evidence="9" key="1">
    <citation type="journal article" date="2023" name="Mol. Biol. Evol.">
        <title>Third-Generation Sequencing Reveals the Adaptive Role of the Epigenome in Three Deep-Sea Polychaetes.</title>
        <authorList>
            <person name="Perez M."/>
            <person name="Aroh O."/>
            <person name="Sun Y."/>
            <person name="Lan Y."/>
            <person name="Juniper S.K."/>
            <person name="Young C.R."/>
            <person name="Angers B."/>
            <person name="Qian P.Y."/>
        </authorList>
    </citation>
    <scope>NUCLEOTIDE SEQUENCE</scope>
    <source>
        <strain evidence="9">P08H-3</strain>
    </source>
</reference>
<dbReference type="GO" id="GO:0000184">
    <property type="term" value="P:nuclear-transcribed mRNA catabolic process, nonsense-mediated decay"/>
    <property type="evidence" value="ECO:0007669"/>
    <property type="project" value="UniProtKB-KW"/>
</dbReference>
<feature type="coiled-coil region" evidence="6">
    <location>
        <begin position="1363"/>
        <end position="1397"/>
    </location>
</feature>
<keyword evidence="3" id="KW-0963">Cytoplasm</keyword>
<dbReference type="PANTHER" id="PTHR15696">
    <property type="entry name" value="SMG-7 SUPPRESSOR WITH MORPHOLOGICAL EFFECT ON GENITALIA PROTEIN 7"/>
    <property type="match status" value="1"/>
</dbReference>
<feature type="compositionally biased region" description="Basic and acidic residues" evidence="7">
    <location>
        <begin position="320"/>
        <end position="339"/>
    </location>
</feature>
<dbReference type="Proteomes" id="UP001208570">
    <property type="component" value="Unassembled WGS sequence"/>
</dbReference>
<evidence type="ECO:0000256" key="4">
    <source>
        <dbReference type="ARBA" id="ARBA00023161"/>
    </source>
</evidence>
<keyword evidence="5" id="KW-0539">Nucleus</keyword>
<feature type="region of interest" description="Disordered" evidence="7">
    <location>
        <begin position="605"/>
        <end position="651"/>
    </location>
</feature>
<feature type="region of interest" description="Disordered" evidence="7">
    <location>
        <begin position="395"/>
        <end position="452"/>
    </location>
</feature>
<dbReference type="InterPro" id="IPR019458">
    <property type="entry name" value="Est1-like_N"/>
</dbReference>
<feature type="compositionally biased region" description="Basic and acidic residues" evidence="7">
    <location>
        <begin position="237"/>
        <end position="250"/>
    </location>
</feature>
<feature type="compositionally biased region" description="Acidic residues" evidence="7">
    <location>
        <begin position="251"/>
        <end position="261"/>
    </location>
</feature>
<feature type="domain" description="PIN" evidence="8">
    <location>
        <begin position="1415"/>
        <end position="1566"/>
    </location>
</feature>
<feature type="compositionally biased region" description="Basic and acidic residues" evidence="7">
    <location>
        <begin position="404"/>
        <end position="417"/>
    </location>
</feature>
<dbReference type="Gene3D" id="1.25.40.10">
    <property type="entry name" value="Tetratricopeptide repeat domain"/>
    <property type="match status" value="1"/>
</dbReference>
<feature type="compositionally biased region" description="Basic and acidic residues" evidence="7">
    <location>
        <begin position="24"/>
        <end position="40"/>
    </location>
</feature>
<dbReference type="SMART" id="SM00670">
    <property type="entry name" value="PINc"/>
    <property type="match status" value="1"/>
</dbReference>
<keyword evidence="6" id="KW-0175">Coiled coil</keyword>
<dbReference type="FunFam" id="3.40.50.1010:FF:000014">
    <property type="entry name" value="telomerase-binding protein EST1A isoform X1"/>
    <property type="match status" value="1"/>
</dbReference>
<feature type="compositionally biased region" description="Polar residues" evidence="7">
    <location>
        <begin position="419"/>
        <end position="428"/>
    </location>
</feature>
<dbReference type="InterPro" id="IPR029060">
    <property type="entry name" value="PIN-like_dom_sf"/>
</dbReference>
<feature type="compositionally biased region" description="Basic and acidic residues" evidence="7">
    <location>
        <begin position="187"/>
        <end position="197"/>
    </location>
</feature>
<dbReference type="Pfam" id="PF10374">
    <property type="entry name" value="EST1"/>
    <property type="match status" value="1"/>
</dbReference>
<dbReference type="SUPFAM" id="SSF48452">
    <property type="entry name" value="TPR-like"/>
    <property type="match status" value="1"/>
</dbReference>
<dbReference type="CDD" id="cd09885">
    <property type="entry name" value="PIN_Smg6-like"/>
    <property type="match status" value="1"/>
</dbReference>
<evidence type="ECO:0000256" key="6">
    <source>
        <dbReference type="SAM" id="Coils"/>
    </source>
</evidence>
<dbReference type="SUPFAM" id="SSF88723">
    <property type="entry name" value="PIN domain-like"/>
    <property type="match status" value="1"/>
</dbReference>
<evidence type="ECO:0000259" key="8">
    <source>
        <dbReference type="SMART" id="SM00670"/>
    </source>
</evidence>
<evidence type="ECO:0000313" key="10">
    <source>
        <dbReference type="Proteomes" id="UP001208570"/>
    </source>
</evidence>
<dbReference type="InterPro" id="IPR011990">
    <property type="entry name" value="TPR-like_helical_dom_sf"/>
</dbReference>
<dbReference type="GO" id="GO:0042162">
    <property type="term" value="F:telomeric DNA binding"/>
    <property type="evidence" value="ECO:0007669"/>
    <property type="project" value="TreeGrafter"/>
</dbReference>
<dbReference type="GO" id="GO:0005697">
    <property type="term" value="C:telomerase holoenzyme complex"/>
    <property type="evidence" value="ECO:0007669"/>
    <property type="project" value="TreeGrafter"/>
</dbReference>
<gene>
    <name evidence="9" type="ORF">LSH36_12g15001</name>
</gene>
<dbReference type="InterPro" id="IPR002716">
    <property type="entry name" value="PIN_dom"/>
</dbReference>
<evidence type="ECO:0000313" key="9">
    <source>
        <dbReference type="EMBL" id="KAK2169111.1"/>
    </source>
</evidence>
<evidence type="ECO:0000256" key="7">
    <source>
        <dbReference type="SAM" id="MobiDB-lite"/>
    </source>
</evidence>
<organism evidence="9 10">
    <name type="scientific">Paralvinella palmiformis</name>
    <dbReference type="NCBI Taxonomy" id="53620"/>
    <lineage>
        <taxon>Eukaryota</taxon>
        <taxon>Metazoa</taxon>
        <taxon>Spiralia</taxon>
        <taxon>Lophotrochozoa</taxon>
        <taxon>Annelida</taxon>
        <taxon>Polychaeta</taxon>
        <taxon>Sedentaria</taxon>
        <taxon>Canalipalpata</taxon>
        <taxon>Terebellida</taxon>
        <taxon>Terebelliformia</taxon>
        <taxon>Alvinellidae</taxon>
        <taxon>Paralvinella</taxon>
    </lineage>
</organism>
<feature type="compositionally biased region" description="Basic and acidic residues" evidence="7">
    <location>
        <begin position="468"/>
        <end position="526"/>
    </location>
</feature>
<dbReference type="Pfam" id="PF10373">
    <property type="entry name" value="EST1_DNA_bind"/>
    <property type="match status" value="1"/>
</dbReference>
<feature type="region of interest" description="Disordered" evidence="7">
    <location>
        <begin position="24"/>
        <end position="162"/>
    </location>
</feature>
<dbReference type="InterPro" id="IPR018834">
    <property type="entry name" value="DNA/RNA-bd_Est1-type"/>
</dbReference>
<feature type="region of interest" description="Disordered" evidence="7">
    <location>
        <begin position="468"/>
        <end position="575"/>
    </location>
</feature>
<proteinExistence type="predicted"/>
<evidence type="ECO:0000256" key="3">
    <source>
        <dbReference type="ARBA" id="ARBA00022490"/>
    </source>
</evidence>
<feature type="compositionally biased region" description="Basic and acidic residues" evidence="7">
    <location>
        <begin position="542"/>
        <end position="563"/>
    </location>
</feature>
<feature type="region of interest" description="Disordered" evidence="7">
    <location>
        <begin position="181"/>
        <end position="354"/>
    </location>
</feature>
<feature type="compositionally biased region" description="Basic and acidic residues" evidence="7">
    <location>
        <begin position="74"/>
        <end position="103"/>
    </location>
</feature>
<dbReference type="EMBL" id="JAODUP010000012">
    <property type="protein sequence ID" value="KAK2169111.1"/>
    <property type="molecule type" value="Genomic_DNA"/>
</dbReference>
<keyword evidence="4" id="KW-0866">Nonsense-mediated mRNA decay</keyword>
<comment type="subcellular location">
    <subcellularLocation>
        <location evidence="2">Cytoplasm</location>
    </subcellularLocation>
    <subcellularLocation>
        <location evidence="1">Nucleus</location>
    </subcellularLocation>
</comment>
<feature type="compositionally biased region" description="Basic residues" evidence="7">
    <location>
        <begin position="609"/>
        <end position="626"/>
    </location>
</feature>
<feature type="compositionally biased region" description="Basic residues" evidence="7">
    <location>
        <begin position="292"/>
        <end position="304"/>
    </location>
</feature>
<evidence type="ECO:0000256" key="5">
    <source>
        <dbReference type="ARBA" id="ARBA00023242"/>
    </source>
</evidence>
<dbReference type="Gene3D" id="3.40.50.1010">
    <property type="entry name" value="5'-nuclease"/>
    <property type="match status" value="1"/>
</dbReference>
<name>A0AAD9KD36_9ANNE</name>
<dbReference type="GO" id="GO:0070034">
    <property type="term" value="F:telomerase RNA binding"/>
    <property type="evidence" value="ECO:0007669"/>
    <property type="project" value="TreeGrafter"/>
</dbReference>
<dbReference type="InterPro" id="IPR045153">
    <property type="entry name" value="Est1/Ebs1-like"/>
</dbReference>
<dbReference type="GO" id="GO:0005737">
    <property type="term" value="C:cytoplasm"/>
    <property type="evidence" value="ECO:0007669"/>
    <property type="project" value="UniProtKB-SubCell"/>
</dbReference>
<evidence type="ECO:0000256" key="2">
    <source>
        <dbReference type="ARBA" id="ARBA00004496"/>
    </source>
</evidence>
<protein>
    <recommendedName>
        <fullName evidence="8">PIN domain-containing protein</fullName>
    </recommendedName>
</protein>
<accession>A0AAD9KD36</accession>
<evidence type="ECO:0000256" key="1">
    <source>
        <dbReference type="ARBA" id="ARBA00004123"/>
    </source>
</evidence>
<dbReference type="PANTHER" id="PTHR15696:SF0">
    <property type="entry name" value="TELOMERASE-BINDING PROTEIN EST1A"/>
    <property type="match status" value="1"/>
</dbReference>